<dbReference type="InterPro" id="IPR017441">
    <property type="entry name" value="Protein_kinase_ATP_BS"/>
</dbReference>
<evidence type="ECO:0000256" key="3">
    <source>
        <dbReference type="ARBA" id="ARBA00022777"/>
    </source>
</evidence>
<evidence type="ECO:0000256" key="1">
    <source>
        <dbReference type="ARBA" id="ARBA00022679"/>
    </source>
</evidence>
<dbReference type="PROSITE" id="PS00107">
    <property type="entry name" value="PROTEIN_KINASE_ATP"/>
    <property type="match status" value="1"/>
</dbReference>
<reference evidence="8" key="1">
    <citation type="submission" date="2020-09" db="EMBL/GenBank/DDBJ databases">
        <title>A novel bacterium of genus Paenibacillus, isolated from South China Sea.</title>
        <authorList>
            <person name="Huang H."/>
            <person name="Mo K."/>
            <person name="Hu Y."/>
        </authorList>
    </citation>
    <scope>NUCLEOTIDE SEQUENCE</scope>
    <source>
        <strain evidence="8">IB182493</strain>
    </source>
</reference>
<dbReference type="PROSITE" id="PS00108">
    <property type="entry name" value="PROTEIN_KINASE_ST"/>
    <property type="match status" value="1"/>
</dbReference>
<gene>
    <name evidence="8" type="ORF">IDH41_14535</name>
</gene>
<organism evidence="8 9">
    <name type="scientific">Paenibacillus arenilitoris</name>
    <dbReference type="NCBI Taxonomy" id="2772299"/>
    <lineage>
        <taxon>Bacteria</taxon>
        <taxon>Bacillati</taxon>
        <taxon>Bacillota</taxon>
        <taxon>Bacilli</taxon>
        <taxon>Bacillales</taxon>
        <taxon>Paenibacillaceae</taxon>
        <taxon>Paenibacillus</taxon>
    </lineage>
</organism>
<dbReference type="PROSITE" id="PS50011">
    <property type="entry name" value="PROTEIN_KINASE_DOM"/>
    <property type="match status" value="1"/>
</dbReference>
<protein>
    <submittedName>
        <fullName evidence="8">Serine/threonine protein kinase</fullName>
    </submittedName>
</protein>
<keyword evidence="9" id="KW-1185">Reference proteome</keyword>
<dbReference type="AlphaFoldDB" id="A0A927CKN3"/>
<sequence length="538" mass="59288">MDSRQEEAVPTLGGGVIVGGRYRVAGMIGRGGMGTVYAMEDMKLGGMLRAVKVTRLSPDANEAYSAEAHMLMSLSHPNLPHIVDYLRMEESGCDALVMDYFNGQTLTAYANGTYGSIPYGQIVQIGLQLCSALRYLHRQSPPVIHRDLKPSNVMIGGNGEVKLIDFGISRRYKENRRQDTEQLGTEGFAAPEQKGGGQSDARTDIYGLGAVLFYLASGGAVFRHGEGAASDPFAGMRADIPPRFKAVVERMLQSQPSRRYPSMAEAEEALALLIHGEMPFLNQVAPTAKAALFPAGQIQIGVVSLSPGAGATFLTFALHALFGHAGSASSAVEYTGSRPEWHAVLSRHLRLRNAPYRESRGFDDRYTHVWRQDGKLSWFAIDPARPVPGDHVSQKFDQMLRQSGSSVHLFDFSSRWDEPDAMHRLLQSHIVIAVGDPAVHKWQPAMLGKLERVKEELRGKGGMLVWAANKDIRFGGRHEWLSLFPDRPLAVIPQLPPEHVWDALWDGRWVTGQRKTGKRLARALQPILTFIANGFNTK</sequence>
<keyword evidence="3 8" id="KW-0418">Kinase</keyword>
<dbReference type="RefSeq" id="WP_190862207.1">
    <property type="nucleotide sequence ID" value="NZ_JACXIY010000016.1"/>
</dbReference>
<evidence type="ECO:0000313" key="9">
    <source>
        <dbReference type="Proteomes" id="UP000632125"/>
    </source>
</evidence>
<proteinExistence type="predicted"/>
<dbReference type="CDD" id="cd14014">
    <property type="entry name" value="STKc_PknB_like"/>
    <property type="match status" value="1"/>
</dbReference>
<keyword evidence="8" id="KW-0723">Serine/threonine-protein kinase</keyword>
<feature type="region of interest" description="Disordered" evidence="6">
    <location>
        <begin position="175"/>
        <end position="199"/>
    </location>
</feature>
<evidence type="ECO:0000256" key="2">
    <source>
        <dbReference type="ARBA" id="ARBA00022741"/>
    </source>
</evidence>
<evidence type="ECO:0000256" key="5">
    <source>
        <dbReference type="PROSITE-ProRule" id="PRU10141"/>
    </source>
</evidence>
<dbReference type="GO" id="GO:0004674">
    <property type="term" value="F:protein serine/threonine kinase activity"/>
    <property type="evidence" value="ECO:0007669"/>
    <property type="project" value="UniProtKB-KW"/>
</dbReference>
<dbReference type="Gene3D" id="1.10.510.10">
    <property type="entry name" value="Transferase(Phosphotransferase) domain 1"/>
    <property type="match status" value="1"/>
</dbReference>
<dbReference type="InterPro" id="IPR008271">
    <property type="entry name" value="Ser/Thr_kinase_AS"/>
</dbReference>
<dbReference type="InterPro" id="IPR000719">
    <property type="entry name" value="Prot_kinase_dom"/>
</dbReference>
<dbReference type="EMBL" id="JACXIY010000016">
    <property type="protein sequence ID" value="MBD2869804.1"/>
    <property type="molecule type" value="Genomic_DNA"/>
</dbReference>
<dbReference type="Proteomes" id="UP000632125">
    <property type="component" value="Unassembled WGS sequence"/>
</dbReference>
<dbReference type="GO" id="GO:0005524">
    <property type="term" value="F:ATP binding"/>
    <property type="evidence" value="ECO:0007669"/>
    <property type="project" value="UniProtKB-UniRule"/>
</dbReference>
<evidence type="ECO:0000256" key="6">
    <source>
        <dbReference type="SAM" id="MobiDB-lite"/>
    </source>
</evidence>
<feature type="binding site" evidence="5">
    <location>
        <position position="52"/>
    </location>
    <ligand>
        <name>ATP</name>
        <dbReference type="ChEBI" id="CHEBI:30616"/>
    </ligand>
</feature>
<keyword evidence="2 5" id="KW-0547">Nucleotide-binding</keyword>
<dbReference type="Pfam" id="PF00069">
    <property type="entry name" value="Pkinase"/>
    <property type="match status" value="1"/>
</dbReference>
<dbReference type="PANTHER" id="PTHR43289">
    <property type="entry name" value="MITOGEN-ACTIVATED PROTEIN KINASE KINASE KINASE 20-RELATED"/>
    <property type="match status" value="1"/>
</dbReference>
<keyword evidence="4 5" id="KW-0067">ATP-binding</keyword>
<name>A0A927CKN3_9BACL</name>
<dbReference type="InterPro" id="IPR011009">
    <property type="entry name" value="Kinase-like_dom_sf"/>
</dbReference>
<evidence type="ECO:0000313" key="8">
    <source>
        <dbReference type="EMBL" id="MBD2869804.1"/>
    </source>
</evidence>
<feature type="domain" description="Protein kinase" evidence="7">
    <location>
        <begin position="22"/>
        <end position="281"/>
    </location>
</feature>
<keyword evidence="1" id="KW-0808">Transferase</keyword>
<evidence type="ECO:0000259" key="7">
    <source>
        <dbReference type="PROSITE" id="PS50011"/>
    </source>
</evidence>
<evidence type="ECO:0000256" key="4">
    <source>
        <dbReference type="ARBA" id="ARBA00022840"/>
    </source>
</evidence>
<dbReference type="SUPFAM" id="SSF56112">
    <property type="entry name" value="Protein kinase-like (PK-like)"/>
    <property type="match status" value="1"/>
</dbReference>
<comment type="caution">
    <text evidence="8">The sequence shown here is derived from an EMBL/GenBank/DDBJ whole genome shotgun (WGS) entry which is preliminary data.</text>
</comment>
<dbReference type="SMART" id="SM00220">
    <property type="entry name" value="S_TKc"/>
    <property type="match status" value="1"/>
</dbReference>
<dbReference type="Gene3D" id="3.30.200.20">
    <property type="entry name" value="Phosphorylase Kinase, domain 1"/>
    <property type="match status" value="1"/>
</dbReference>
<dbReference type="PANTHER" id="PTHR43289:SF34">
    <property type="entry name" value="SERINE_THREONINE-PROTEIN KINASE YBDM-RELATED"/>
    <property type="match status" value="1"/>
</dbReference>
<accession>A0A927CKN3</accession>